<feature type="region of interest" description="Disordered" evidence="6">
    <location>
        <begin position="743"/>
        <end position="766"/>
    </location>
</feature>
<dbReference type="SMART" id="SM00906">
    <property type="entry name" value="Fungal_trans"/>
    <property type="match status" value="1"/>
</dbReference>
<keyword evidence="2" id="KW-0479">Metal-binding</keyword>
<dbReference type="OrthoDB" id="5600212at2759"/>
<organism evidence="8 9">
    <name type="scientific">Dimargaris verticillata</name>
    <dbReference type="NCBI Taxonomy" id="2761393"/>
    <lineage>
        <taxon>Eukaryota</taxon>
        <taxon>Fungi</taxon>
        <taxon>Fungi incertae sedis</taxon>
        <taxon>Zoopagomycota</taxon>
        <taxon>Kickxellomycotina</taxon>
        <taxon>Dimargaritomycetes</taxon>
        <taxon>Dimargaritales</taxon>
        <taxon>Dimargaritaceae</taxon>
        <taxon>Dimargaris</taxon>
    </lineage>
</organism>
<protein>
    <recommendedName>
        <fullName evidence="7">Zn(2)-C6 fungal-type domain-containing protein</fullName>
    </recommendedName>
</protein>
<keyword evidence="9" id="KW-1185">Reference proteome</keyword>
<feature type="compositionally biased region" description="Polar residues" evidence="6">
    <location>
        <begin position="872"/>
        <end position="894"/>
    </location>
</feature>
<evidence type="ECO:0000256" key="4">
    <source>
        <dbReference type="ARBA" id="ARBA00023163"/>
    </source>
</evidence>
<sequence>MASSPEWPKGPATSESVRDELSSCEEDRGTTRLLQSCDLCRKRKIKCDGTKPRCDQCQKRRIECHYSVTTVRRKQRKTYVKSLEDRVAAMESRFEPLLAQLARMNDLLATTSLTEQQPPSTSQPTESPGKGESSVSQSPTPTLLATPTPSLSPPVVAAGISSVDSCPKLTLPQRPTTSATAEAHIALQPVSPIVYPFKPQTALSPSWTSASSASSASSPLNADDLTLVHSPLLSQTLRHEALASYNKFFLMHSYRMTSARFPDLFYPEKAPEYFILAMCALGCRFSDNPQLRRNPPFLSGHEFAMAVEKQIGTILAESSPYGVMALMCLALYAVGRGEYQKIWPYAGMASRMAHQLRLHQIDNPDRMSGVHDDADELVLIAKRQLFWMCFVMDKVSASSCSLPDMFNDKDCMVMLPPLSPLISLPHFILDMANAQPSLATLFTAADASHYFLRVIGLHGQVSNFANRRWQAGAADAETSFRLGAALDNFFQTLPRALRYDPNRLPEALTDEDRMLLAVMLQLHITYYAAVIVLHRSHLSRSGRIALPDTNVQAMSRQKCLESARVTASILQTIMKHGITRYLEPLTGVLSSHSALVFANCVLDPDPALRAETVRVVPLFEDFMADFGQYWGINQVWTMFMRGVMCEMIKAVDPTTLGMDKGVLALLSPQLIADRCLAVPFSNDDWIVPDNSHYTADPRLVTMKEGAASIKSMALTKPVQPRPIDRDLLLPFLDANNRNTQLFTEPSIFAPPPQLPQHQPRKRACPDKSPMVTIPTSLLPLGNVSRATTAPHLASGSLFPPLDALNGSELFTTSMDMDTAAHHHATASLPGTVPLVAPTFPFTSPWPLADPSSLSIWMNWLKPSLETPSFANGSMAQTATESTKPTPYSAATNGHGQPLADLAQTQASMSVDSHVAPAPTPQTTMPSLSMAQPPLTTPFYSVSAVPTISAPPTGGTSESHSVSSQGNGSLPANAELNALWDQMAASMGYSRNHRSV</sequence>
<dbReference type="InterPro" id="IPR050815">
    <property type="entry name" value="TF_fung"/>
</dbReference>
<feature type="compositionally biased region" description="Basic and acidic residues" evidence="6">
    <location>
        <begin position="16"/>
        <end position="25"/>
    </location>
</feature>
<feature type="region of interest" description="Disordered" evidence="6">
    <location>
        <begin position="872"/>
        <end position="896"/>
    </location>
</feature>
<accession>A0A9W8E6J4</accession>
<evidence type="ECO:0000313" key="9">
    <source>
        <dbReference type="Proteomes" id="UP001151582"/>
    </source>
</evidence>
<feature type="compositionally biased region" description="Low complexity" evidence="6">
    <location>
        <begin position="138"/>
        <end position="151"/>
    </location>
</feature>
<dbReference type="EMBL" id="JANBQB010000828">
    <property type="protein sequence ID" value="KAJ1973416.1"/>
    <property type="molecule type" value="Genomic_DNA"/>
</dbReference>
<comment type="subcellular location">
    <subcellularLocation>
        <location evidence="1">Nucleus</location>
    </subcellularLocation>
</comment>
<dbReference type="Gene3D" id="4.10.240.10">
    <property type="entry name" value="Zn(2)-C6 fungal-type DNA-binding domain"/>
    <property type="match status" value="1"/>
</dbReference>
<dbReference type="Pfam" id="PF04082">
    <property type="entry name" value="Fungal_trans"/>
    <property type="match status" value="1"/>
</dbReference>
<evidence type="ECO:0000313" key="8">
    <source>
        <dbReference type="EMBL" id="KAJ1973416.1"/>
    </source>
</evidence>
<keyword evidence="4" id="KW-0804">Transcription</keyword>
<dbReference type="CDD" id="cd12148">
    <property type="entry name" value="fungal_TF_MHR"/>
    <property type="match status" value="1"/>
</dbReference>
<dbReference type="GO" id="GO:0008270">
    <property type="term" value="F:zinc ion binding"/>
    <property type="evidence" value="ECO:0007669"/>
    <property type="project" value="InterPro"/>
</dbReference>
<reference evidence="8" key="1">
    <citation type="submission" date="2022-07" db="EMBL/GenBank/DDBJ databases">
        <title>Phylogenomic reconstructions and comparative analyses of Kickxellomycotina fungi.</title>
        <authorList>
            <person name="Reynolds N.K."/>
            <person name="Stajich J.E."/>
            <person name="Barry K."/>
            <person name="Grigoriev I.V."/>
            <person name="Crous P."/>
            <person name="Smith M.E."/>
        </authorList>
    </citation>
    <scope>NUCLEOTIDE SEQUENCE</scope>
    <source>
        <strain evidence="8">RSA 567</strain>
    </source>
</reference>
<dbReference type="Proteomes" id="UP001151582">
    <property type="component" value="Unassembled WGS sequence"/>
</dbReference>
<dbReference type="AlphaFoldDB" id="A0A9W8E6J4"/>
<dbReference type="SUPFAM" id="SSF57701">
    <property type="entry name" value="Zn2/Cys6 DNA-binding domain"/>
    <property type="match status" value="1"/>
</dbReference>
<dbReference type="InterPro" id="IPR007219">
    <property type="entry name" value="XnlR_reg_dom"/>
</dbReference>
<dbReference type="PANTHER" id="PTHR47338">
    <property type="entry name" value="ZN(II)2CYS6 TRANSCRIPTION FACTOR (EUROFUNG)-RELATED"/>
    <property type="match status" value="1"/>
</dbReference>
<evidence type="ECO:0000256" key="1">
    <source>
        <dbReference type="ARBA" id="ARBA00004123"/>
    </source>
</evidence>
<dbReference type="InterPro" id="IPR036864">
    <property type="entry name" value="Zn2-C6_fun-type_DNA-bd_sf"/>
</dbReference>
<dbReference type="Pfam" id="PF00172">
    <property type="entry name" value="Zn_clus"/>
    <property type="match status" value="1"/>
</dbReference>
<evidence type="ECO:0000256" key="2">
    <source>
        <dbReference type="ARBA" id="ARBA00022723"/>
    </source>
</evidence>
<dbReference type="GO" id="GO:0000981">
    <property type="term" value="F:DNA-binding transcription factor activity, RNA polymerase II-specific"/>
    <property type="evidence" value="ECO:0007669"/>
    <property type="project" value="InterPro"/>
</dbReference>
<dbReference type="PANTHER" id="PTHR47338:SF5">
    <property type="entry name" value="ZN(II)2CYS6 TRANSCRIPTION FACTOR (EUROFUNG)"/>
    <property type="match status" value="1"/>
</dbReference>
<evidence type="ECO:0000259" key="7">
    <source>
        <dbReference type="PROSITE" id="PS50048"/>
    </source>
</evidence>
<dbReference type="PROSITE" id="PS50048">
    <property type="entry name" value="ZN2_CY6_FUNGAL_2"/>
    <property type="match status" value="1"/>
</dbReference>
<dbReference type="GO" id="GO:0003677">
    <property type="term" value="F:DNA binding"/>
    <property type="evidence" value="ECO:0007669"/>
    <property type="project" value="InterPro"/>
</dbReference>
<dbReference type="SMART" id="SM00066">
    <property type="entry name" value="GAL4"/>
    <property type="match status" value="1"/>
</dbReference>
<dbReference type="GO" id="GO:0005634">
    <property type="term" value="C:nucleus"/>
    <property type="evidence" value="ECO:0007669"/>
    <property type="project" value="UniProtKB-SubCell"/>
</dbReference>
<feature type="region of interest" description="Disordered" evidence="6">
    <location>
        <begin position="1"/>
        <end position="25"/>
    </location>
</feature>
<keyword evidence="3" id="KW-0805">Transcription regulation</keyword>
<dbReference type="PROSITE" id="PS00463">
    <property type="entry name" value="ZN2_CY6_FUNGAL_1"/>
    <property type="match status" value="1"/>
</dbReference>
<proteinExistence type="predicted"/>
<dbReference type="InterPro" id="IPR001138">
    <property type="entry name" value="Zn2Cys6_DnaBD"/>
</dbReference>
<feature type="region of interest" description="Disordered" evidence="6">
    <location>
        <begin position="112"/>
        <end position="151"/>
    </location>
</feature>
<evidence type="ECO:0000256" key="6">
    <source>
        <dbReference type="SAM" id="MobiDB-lite"/>
    </source>
</evidence>
<name>A0A9W8E6J4_9FUNG</name>
<evidence type="ECO:0000256" key="3">
    <source>
        <dbReference type="ARBA" id="ARBA00023015"/>
    </source>
</evidence>
<evidence type="ECO:0000256" key="5">
    <source>
        <dbReference type="ARBA" id="ARBA00023242"/>
    </source>
</evidence>
<feature type="compositionally biased region" description="Low complexity" evidence="6">
    <location>
        <begin position="112"/>
        <end position="128"/>
    </location>
</feature>
<feature type="domain" description="Zn(2)-C6 fungal-type" evidence="7">
    <location>
        <begin position="36"/>
        <end position="66"/>
    </location>
</feature>
<comment type="caution">
    <text evidence="8">The sequence shown here is derived from an EMBL/GenBank/DDBJ whole genome shotgun (WGS) entry which is preliminary data.</text>
</comment>
<gene>
    <name evidence="8" type="ORF">H4R34_005084</name>
</gene>
<dbReference type="CDD" id="cd00067">
    <property type="entry name" value="GAL4"/>
    <property type="match status" value="1"/>
</dbReference>
<keyword evidence="5" id="KW-0539">Nucleus</keyword>
<dbReference type="GO" id="GO:0006351">
    <property type="term" value="P:DNA-templated transcription"/>
    <property type="evidence" value="ECO:0007669"/>
    <property type="project" value="InterPro"/>
</dbReference>